<sequence>MYNTPLLFFSGKLSVSCYCFYYRNHLLKFMSHENT</sequence>
<name>A0AAN3A8M0_BACO1</name>
<dbReference type="AlphaFoldDB" id="A0AAN3A8M0"/>
<dbReference type="EMBL" id="AAXF02000048">
    <property type="protein sequence ID" value="EDO12027.1"/>
    <property type="molecule type" value="Genomic_DNA"/>
</dbReference>
<gene>
    <name evidence="1" type="ORF">BACOVA_02528</name>
</gene>
<dbReference type="Proteomes" id="UP000005475">
    <property type="component" value="Unassembled WGS sequence"/>
</dbReference>
<protein>
    <submittedName>
        <fullName evidence="1">Uncharacterized protein</fullName>
    </submittedName>
</protein>
<accession>A0AAN3A8M0</accession>
<evidence type="ECO:0000313" key="1">
    <source>
        <dbReference type="EMBL" id="EDO12027.1"/>
    </source>
</evidence>
<reference evidence="2" key="2">
    <citation type="submission" date="2007-04" db="EMBL/GenBank/DDBJ databases">
        <title>Draft genome sequence of Bacteroides ovatus (ATCC 8483).</title>
        <authorList>
            <person name="Sudarsanam P."/>
            <person name="Ley R."/>
            <person name="Guruge J."/>
            <person name="Turnbaugh P.J."/>
            <person name="Mahowald M."/>
            <person name="Liep D."/>
            <person name="Gordon J."/>
        </authorList>
    </citation>
    <scope>NUCLEOTIDE SEQUENCE [LARGE SCALE GENOMIC DNA]</scope>
    <source>
        <strain evidence="2">ATCC 8483 / DSM 1896 / JCM 5824 / BCRC 10623 / CCUG 4943 / NCTC 11153</strain>
    </source>
</reference>
<reference evidence="1 2" key="1">
    <citation type="submission" date="2007-03" db="EMBL/GenBank/DDBJ databases">
        <authorList>
            <person name="Fulton L."/>
            <person name="Clifton S."/>
            <person name="Fulton B."/>
            <person name="Xu J."/>
            <person name="Minx P."/>
            <person name="Pepin K.H."/>
            <person name="Johnson M."/>
            <person name="Thiruvilangam P."/>
            <person name="Bhonagiri V."/>
            <person name="Nash W.E."/>
            <person name="Mardis E.R."/>
            <person name="Wilson R.K."/>
        </authorList>
    </citation>
    <scope>NUCLEOTIDE SEQUENCE [LARGE SCALE GENOMIC DNA]</scope>
    <source>
        <strain evidence="2">ATCC 8483 / DSM 1896 / JCM 5824 / BCRC 10623 / CCUG 4943 / NCTC 11153</strain>
    </source>
</reference>
<evidence type="ECO:0000313" key="2">
    <source>
        <dbReference type="Proteomes" id="UP000005475"/>
    </source>
</evidence>
<organism evidence="1 2">
    <name type="scientific">Bacteroides ovatus (strain ATCC 8483 / DSM 1896 / JCM 5824 / BCRC 10623 / CCUG 4943 / NCTC 11153)</name>
    <dbReference type="NCBI Taxonomy" id="411476"/>
    <lineage>
        <taxon>Bacteria</taxon>
        <taxon>Pseudomonadati</taxon>
        <taxon>Bacteroidota</taxon>
        <taxon>Bacteroidia</taxon>
        <taxon>Bacteroidales</taxon>
        <taxon>Bacteroidaceae</taxon>
        <taxon>Bacteroides</taxon>
    </lineage>
</organism>
<comment type="caution">
    <text evidence="1">The sequence shown here is derived from an EMBL/GenBank/DDBJ whole genome shotgun (WGS) entry which is preliminary data.</text>
</comment>
<proteinExistence type="predicted"/>